<dbReference type="Proteomes" id="UP000199320">
    <property type="component" value="Unassembled WGS sequence"/>
</dbReference>
<proteinExistence type="predicted"/>
<dbReference type="OrthoDB" id="203526at2157"/>
<evidence type="ECO:0000313" key="1">
    <source>
        <dbReference type="EMBL" id="SEU01378.1"/>
    </source>
</evidence>
<accession>A0A1I0IXG7</accession>
<dbReference type="STRING" id="392421.SAMN04488694_12652"/>
<gene>
    <name evidence="1" type="ORF">SAMN04488694_12652</name>
</gene>
<dbReference type="EMBL" id="FOIC01000026">
    <property type="protein sequence ID" value="SEU01378.1"/>
    <property type="molecule type" value="Genomic_DNA"/>
</dbReference>
<evidence type="ECO:0000313" key="2">
    <source>
        <dbReference type="Proteomes" id="UP000199320"/>
    </source>
</evidence>
<protein>
    <submittedName>
        <fullName evidence="1">Uncharacterized protein</fullName>
    </submittedName>
</protein>
<dbReference type="RefSeq" id="WP_092934974.1">
    <property type="nucleotide sequence ID" value="NZ_FOIC01000026.1"/>
</dbReference>
<name>A0A1I0IXG7_9EURY</name>
<dbReference type="AlphaFoldDB" id="A0A1I0IXG7"/>
<reference evidence="2" key="1">
    <citation type="submission" date="2016-10" db="EMBL/GenBank/DDBJ databases">
        <authorList>
            <person name="Varghese N."/>
            <person name="Submissions S."/>
        </authorList>
    </citation>
    <scope>NUCLEOTIDE SEQUENCE [LARGE SCALE GENOMIC DNA]</scope>
    <source>
        <strain evidence="2">CDM_6</strain>
    </source>
</reference>
<sequence>MTRRRLSEIARERAAEFDSGICNNRVHESLQGQHDHGPDLERHINVIESVYELAYSYDDEDRSERKFDIFGAAEDINDHIDDVVDEVIAATLADLLEVVDGWGDVWDDDEIAAAKHEAREWLQEHSEAAERAGVWGEVTA</sequence>
<keyword evidence="2" id="KW-1185">Reference proteome</keyword>
<organism evidence="1 2">
    <name type="scientific">Natrinema hispanicum</name>
    <dbReference type="NCBI Taxonomy" id="392421"/>
    <lineage>
        <taxon>Archaea</taxon>
        <taxon>Methanobacteriati</taxon>
        <taxon>Methanobacteriota</taxon>
        <taxon>Stenosarchaea group</taxon>
        <taxon>Halobacteria</taxon>
        <taxon>Halobacteriales</taxon>
        <taxon>Natrialbaceae</taxon>
        <taxon>Natrinema</taxon>
    </lineage>
</organism>